<proteinExistence type="predicted"/>
<organism evidence="1">
    <name type="scientific">marine sediment metagenome</name>
    <dbReference type="NCBI Taxonomy" id="412755"/>
    <lineage>
        <taxon>unclassified sequences</taxon>
        <taxon>metagenomes</taxon>
        <taxon>ecological metagenomes</taxon>
    </lineage>
</organism>
<reference evidence="1" key="1">
    <citation type="journal article" date="2015" name="Nature">
        <title>Complex archaea that bridge the gap between prokaryotes and eukaryotes.</title>
        <authorList>
            <person name="Spang A."/>
            <person name="Saw J.H."/>
            <person name="Jorgensen S.L."/>
            <person name="Zaremba-Niedzwiedzka K."/>
            <person name="Martijn J."/>
            <person name="Lind A.E."/>
            <person name="van Eijk R."/>
            <person name="Schleper C."/>
            <person name="Guy L."/>
            <person name="Ettema T.J."/>
        </authorList>
    </citation>
    <scope>NUCLEOTIDE SEQUENCE</scope>
</reference>
<evidence type="ECO:0000313" key="1">
    <source>
        <dbReference type="EMBL" id="KKM69613.1"/>
    </source>
</evidence>
<dbReference type="AlphaFoldDB" id="A0A0F9JJ30"/>
<comment type="caution">
    <text evidence="1">The sequence shown here is derived from an EMBL/GenBank/DDBJ whole genome shotgun (WGS) entry which is preliminary data.</text>
</comment>
<name>A0A0F9JJ30_9ZZZZ</name>
<dbReference type="EMBL" id="LAZR01009959">
    <property type="protein sequence ID" value="KKM69613.1"/>
    <property type="molecule type" value="Genomic_DNA"/>
</dbReference>
<sequence>MASEVKIGIWCPSLAFYTGESFSLECETKNDMILILLLFQQILEPIIKPFLTEKEIKHVLAYSLGMLFEKLVYQCLEVIPLQIKEILGFNKTIKLKNIPAILKTLGSHKDGITSEKVRNSKPNKLALDEKVIERYSKRAHIDTHDDTCQTGYFYCSRRSKSVLAEWIEVIADISQAGIVLPLYFTFTPHSLTKKEQALLAERDMPQQSRTNHISTDTKNDSSLSKLEILSVNPI</sequence>
<accession>A0A0F9JJ30</accession>
<protein>
    <submittedName>
        <fullName evidence="1">Uncharacterized protein</fullName>
    </submittedName>
</protein>
<gene>
    <name evidence="1" type="ORF">LCGC14_1448990</name>
</gene>